<protein>
    <recommendedName>
        <fullName evidence="9">ADP-ribosylation factor</fullName>
    </recommendedName>
</protein>
<dbReference type="Proteomes" id="UP000244722">
    <property type="component" value="Unassembled WGS sequence"/>
</dbReference>
<evidence type="ECO:0000313" key="8">
    <source>
        <dbReference type="Proteomes" id="UP000244722"/>
    </source>
</evidence>
<evidence type="ECO:0000256" key="5">
    <source>
        <dbReference type="SAM" id="MobiDB-lite"/>
    </source>
</evidence>
<evidence type="ECO:0000256" key="4">
    <source>
        <dbReference type="ARBA" id="ARBA00023136"/>
    </source>
</evidence>
<organism evidence="7 8">
    <name type="scientific">Tuber borchii</name>
    <name type="common">White truffle</name>
    <dbReference type="NCBI Taxonomy" id="42251"/>
    <lineage>
        <taxon>Eukaryota</taxon>
        <taxon>Fungi</taxon>
        <taxon>Dikarya</taxon>
        <taxon>Ascomycota</taxon>
        <taxon>Pezizomycotina</taxon>
        <taxon>Pezizomycetes</taxon>
        <taxon>Pezizales</taxon>
        <taxon>Tuberaceae</taxon>
        <taxon>Tuber</taxon>
    </lineage>
</organism>
<sequence length="643" mass="72833">MDNLSSTGSATGIQLENLQPAQPNPPSSRHPAPLTPCPDYYLRFNPEFAAKFESLDEDIVYAKCETALLDRSTKNFIVDFGGEPKVERGGAWCALDLDSSKPETLDNLKNLLKQDRPREIRTRWINIFAPHTQKELVHTIAAHYGFTSRHTSVLTAPPAEHTRTPPTYQKSVPSLRERLFRRHPSDPPDVEDRSTADSHANLEAIANAVDPSPVSQGGKRGGHMEIVSNVWHWHAVEWGGRFMCIGFNSLHQMPKRRPPTGNKDENGNDIECWHEEEDGQAAMDKGENYPDGKRQWVWLVLCDDGTVLSLHEAPGRDVGDQELAIIRRNLVTVFRSLSRSRAAMEKVANSVQTGGMDELPFRRNFAEGGGSENVESGPSLLFYYLFDDWYSSLELVVGRGYPYSNRMCELRRDMQNNPELSQISRLHRLARQLATLKRMYETKKIIIDNVLYRQENSHKRNTPQSVAPTTPPTGLPQSPVAPMGDPDILGVPLNPLAIAKFERLRDRIKLYALGEINDCLQEKAELVDMTFNLIALRESESVERLTRVAILLTKFAFVFVPLTLITGYFSMQLKDLEGVYKQRDFWGASGVFVFITILVLYTIGKTTDTMEGARMWEGFKDVWLGCFGKKGVQRTRRSRTQQW</sequence>
<keyword evidence="3 6" id="KW-1133">Transmembrane helix</keyword>
<evidence type="ECO:0008006" key="9">
    <source>
        <dbReference type="Google" id="ProtNLM"/>
    </source>
</evidence>
<dbReference type="EMBL" id="NESQ01000234">
    <property type="protein sequence ID" value="PUU75391.1"/>
    <property type="molecule type" value="Genomic_DNA"/>
</dbReference>
<dbReference type="Gene3D" id="1.20.58.340">
    <property type="entry name" value="Magnesium transport protein CorA, transmembrane region"/>
    <property type="match status" value="1"/>
</dbReference>
<name>A0A2T6ZIT1_TUBBO</name>
<dbReference type="GO" id="GO:0050897">
    <property type="term" value="F:cobalt ion binding"/>
    <property type="evidence" value="ECO:0007669"/>
    <property type="project" value="TreeGrafter"/>
</dbReference>
<dbReference type="GO" id="GO:0005886">
    <property type="term" value="C:plasma membrane"/>
    <property type="evidence" value="ECO:0007669"/>
    <property type="project" value="UniProtKB-SubCell"/>
</dbReference>
<dbReference type="GO" id="GO:0015087">
    <property type="term" value="F:cobalt ion transmembrane transporter activity"/>
    <property type="evidence" value="ECO:0007669"/>
    <property type="project" value="TreeGrafter"/>
</dbReference>
<dbReference type="SUPFAM" id="SSF144083">
    <property type="entry name" value="Magnesium transport protein CorA, transmembrane region"/>
    <property type="match status" value="1"/>
</dbReference>
<evidence type="ECO:0000256" key="1">
    <source>
        <dbReference type="ARBA" id="ARBA00004651"/>
    </source>
</evidence>
<evidence type="ECO:0000256" key="6">
    <source>
        <dbReference type="SAM" id="Phobius"/>
    </source>
</evidence>
<feature type="compositionally biased region" description="Basic and acidic residues" evidence="5">
    <location>
        <begin position="175"/>
        <end position="196"/>
    </location>
</feature>
<keyword evidence="8" id="KW-1185">Reference proteome</keyword>
<dbReference type="OrthoDB" id="5430812at2759"/>
<proteinExistence type="predicted"/>
<comment type="subcellular location">
    <subcellularLocation>
        <location evidence="1">Cell membrane</location>
        <topology evidence="1">Multi-pass membrane protein</topology>
    </subcellularLocation>
</comment>
<dbReference type="GO" id="GO:0000287">
    <property type="term" value="F:magnesium ion binding"/>
    <property type="evidence" value="ECO:0007669"/>
    <property type="project" value="TreeGrafter"/>
</dbReference>
<evidence type="ECO:0000256" key="3">
    <source>
        <dbReference type="ARBA" id="ARBA00022989"/>
    </source>
</evidence>
<reference evidence="7 8" key="1">
    <citation type="submission" date="2017-04" db="EMBL/GenBank/DDBJ databases">
        <title>Draft genome sequence of Tuber borchii Vittad., a whitish edible truffle.</title>
        <authorList>
            <consortium name="DOE Joint Genome Institute"/>
            <person name="Murat C."/>
            <person name="Kuo A."/>
            <person name="Barry K.W."/>
            <person name="Clum A."/>
            <person name="Dockter R.B."/>
            <person name="Fauchery L."/>
            <person name="Iotti M."/>
            <person name="Kohler A."/>
            <person name="Labutti K."/>
            <person name="Lindquist E.A."/>
            <person name="Lipzen A."/>
            <person name="Ohm R.A."/>
            <person name="Wang M."/>
            <person name="Grigoriev I.V."/>
            <person name="Zambonelli A."/>
            <person name="Martin F.M."/>
        </authorList>
    </citation>
    <scope>NUCLEOTIDE SEQUENCE [LARGE SCALE GENOMIC DNA]</scope>
    <source>
        <strain evidence="7 8">Tbo3840</strain>
    </source>
</reference>
<feature type="transmembrane region" description="Helical" evidence="6">
    <location>
        <begin position="545"/>
        <end position="565"/>
    </location>
</feature>
<accession>A0A2T6ZIT1</accession>
<keyword evidence="4 6" id="KW-0472">Membrane</keyword>
<keyword evidence="2 6" id="KW-0812">Transmembrane</keyword>
<dbReference type="InterPro" id="IPR045861">
    <property type="entry name" value="CorA_cytoplasmic_dom"/>
</dbReference>
<evidence type="ECO:0000256" key="2">
    <source>
        <dbReference type="ARBA" id="ARBA00022692"/>
    </source>
</evidence>
<feature type="region of interest" description="Disordered" evidence="5">
    <location>
        <begin position="155"/>
        <end position="196"/>
    </location>
</feature>
<dbReference type="STRING" id="42251.A0A2T6ZIT1"/>
<dbReference type="PANTHER" id="PTHR46494">
    <property type="entry name" value="CORA FAMILY METAL ION TRANSPORTER (EUROFUNG)"/>
    <property type="match status" value="1"/>
</dbReference>
<dbReference type="SUPFAM" id="SSF143865">
    <property type="entry name" value="CorA soluble domain-like"/>
    <property type="match status" value="1"/>
</dbReference>
<dbReference type="InterPro" id="IPR045863">
    <property type="entry name" value="CorA_TM1_TM2"/>
</dbReference>
<dbReference type="GO" id="GO:0015095">
    <property type="term" value="F:magnesium ion transmembrane transporter activity"/>
    <property type="evidence" value="ECO:0007669"/>
    <property type="project" value="TreeGrafter"/>
</dbReference>
<feature type="region of interest" description="Disordered" evidence="5">
    <location>
        <begin position="457"/>
        <end position="481"/>
    </location>
</feature>
<gene>
    <name evidence="7" type="ORF">B9Z19DRAFT_994881</name>
</gene>
<dbReference type="PANTHER" id="PTHR46494:SF1">
    <property type="entry name" value="CORA FAMILY METAL ION TRANSPORTER (EUROFUNG)"/>
    <property type="match status" value="1"/>
</dbReference>
<evidence type="ECO:0000313" key="7">
    <source>
        <dbReference type="EMBL" id="PUU75391.1"/>
    </source>
</evidence>
<feature type="transmembrane region" description="Helical" evidence="6">
    <location>
        <begin position="585"/>
        <end position="604"/>
    </location>
</feature>
<comment type="caution">
    <text evidence="7">The sequence shown here is derived from an EMBL/GenBank/DDBJ whole genome shotgun (WGS) entry which is preliminary data.</text>
</comment>
<dbReference type="AlphaFoldDB" id="A0A2T6ZIT1"/>